<dbReference type="CDD" id="cd00087">
    <property type="entry name" value="FReD"/>
    <property type="match status" value="1"/>
</dbReference>
<evidence type="ECO:0000256" key="1">
    <source>
        <dbReference type="ARBA" id="ARBA00004613"/>
    </source>
</evidence>
<organism evidence="6 7">
    <name type="scientific">Patiria miniata</name>
    <name type="common">Bat star</name>
    <name type="synonym">Asterina miniata</name>
    <dbReference type="NCBI Taxonomy" id="46514"/>
    <lineage>
        <taxon>Eukaryota</taxon>
        <taxon>Metazoa</taxon>
        <taxon>Echinodermata</taxon>
        <taxon>Eleutherozoa</taxon>
        <taxon>Asterozoa</taxon>
        <taxon>Asteroidea</taxon>
        <taxon>Valvatacea</taxon>
        <taxon>Valvatida</taxon>
        <taxon>Asterinidae</taxon>
        <taxon>Patiria</taxon>
    </lineage>
</organism>
<evidence type="ECO:0000256" key="2">
    <source>
        <dbReference type="ARBA" id="ARBA00022525"/>
    </source>
</evidence>
<dbReference type="AlphaFoldDB" id="A0A914AQT5"/>
<evidence type="ECO:0000256" key="4">
    <source>
        <dbReference type="ARBA" id="ARBA00023180"/>
    </source>
</evidence>
<keyword evidence="4" id="KW-0325">Glycoprotein</keyword>
<evidence type="ECO:0000256" key="3">
    <source>
        <dbReference type="ARBA" id="ARBA00023157"/>
    </source>
</evidence>
<evidence type="ECO:0000313" key="7">
    <source>
        <dbReference type="Proteomes" id="UP000887568"/>
    </source>
</evidence>
<dbReference type="InterPro" id="IPR037579">
    <property type="entry name" value="FIB_ANG-like"/>
</dbReference>
<evidence type="ECO:0000259" key="5">
    <source>
        <dbReference type="PROSITE" id="PS51406"/>
    </source>
</evidence>
<feature type="domain" description="Fibrinogen C-terminal" evidence="5">
    <location>
        <begin position="161"/>
        <end position="390"/>
    </location>
</feature>
<keyword evidence="7" id="KW-1185">Reference proteome</keyword>
<dbReference type="PANTHER" id="PTHR47221:SF5">
    <property type="entry name" value="FIBRINOGEN C-TERMINAL DOMAIN-CONTAINING PROTEIN"/>
    <property type="match status" value="1"/>
</dbReference>
<keyword evidence="2" id="KW-0964">Secreted</keyword>
<dbReference type="GO" id="GO:0005577">
    <property type="term" value="C:fibrinogen complex"/>
    <property type="evidence" value="ECO:0007669"/>
    <property type="project" value="TreeGrafter"/>
</dbReference>
<dbReference type="OMA" id="VNTISMI"/>
<dbReference type="SMART" id="SM00186">
    <property type="entry name" value="FBG"/>
    <property type="match status" value="1"/>
</dbReference>
<dbReference type="RefSeq" id="XP_038065799.1">
    <property type="nucleotide sequence ID" value="XM_038209871.1"/>
</dbReference>
<dbReference type="Gene3D" id="3.90.215.10">
    <property type="entry name" value="Gamma Fibrinogen, chain A, domain 1"/>
    <property type="match status" value="1"/>
</dbReference>
<proteinExistence type="predicted"/>
<dbReference type="OrthoDB" id="6145874at2759"/>
<dbReference type="Pfam" id="PF00147">
    <property type="entry name" value="Fibrinogen_C"/>
    <property type="match status" value="1"/>
</dbReference>
<reference evidence="6" key="1">
    <citation type="submission" date="2022-11" db="UniProtKB">
        <authorList>
            <consortium name="EnsemblMetazoa"/>
        </authorList>
    </citation>
    <scope>IDENTIFICATION</scope>
</reference>
<dbReference type="PANTHER" id="PTHR47221">
    <property type="entry name" value="FIBRINOGEN ALPHA CHAIN"/>
    <property type="match status" value="1"/>
</dbReference>
<accession>A0A914AQT5</accession>
<evidence type="ECO:0000313" key="6">
    <source>
        <dbReference type="EnsemblMetazoa" id="XP_038065799.1"/>
    </source>
</evidence>
<sequence length="395" mass="44012">MSLFKCWGVPAVLSQGACFCTFVVLFLSVLQFPTPSSAHLRSASATATFGQVPAHNSLAVFRGISPEKCFANCLSHPLCVSWSYMDEVLQGSGSTVTVCSLYDFPSNSSTETQHDLNEDSVSYDIQRFEETSHFGISPCSSKLETPGLEVHEEYDATYSGDNSDLTFRDCNDIDAYYKGQDEVNTISMIQPIGFEEPLEVLCFGPWIAIQIRLNAREEFNRSWDDYKHGFGGPSQGNLWLGNENLHKLTSSGSWALGVVLQDWDGESRSCTYFNFNISDEAEGYRLYADGYSFDSDEGPGDALKAHSGMQFSTQDRDNDLSNANCAKLYSGGWWFKDCLNSNLNGKYLGKVNQTLVASKGQGQGHGIVWSTWKGRDYSLQYSWMMITKLQEELFT</sequence>
<dbReference type="GO" id="GO:0030674">
    <property type="term" value="F:protein-macromolecule adaptor activity"/>
    <property type="evidence" value="ECO:0007669"/>
    <property type="project" value="TreeGrafter"/>
</dbReference>
<dbReference type="InterPro" id="IPR036056">
    <property type="entry name" value="Fibrinogen-like_C"/>
</dbReference>
<dbReference type="InterPro" id="IPR020837">
    <property type="entry name" value="Fibrinogen_CS"/>
</dbReference>
<dbReference type="SUPFAM" id="SSF56496">
    <property type="entry name" value="Fibrinogen C-terminal domain-like"/>
    <property type="match status" value="1"/>
</dbReference>
<dbReference type="Proteomes" id="UP000887568">
    <property type="component" value="Unplaced"/>
</dbReference>
<name>A0A914AQT5_PATMI</name>
<dbReference type="EnsemblMetazoa" id="XM_038209871.1">
    <property type="protein sequence ID" value="XP_038065799.1"/>
    <property type="gene ID" value="LOC119735918"/>
</dbReference>
<dbReference type="GO" id="GO:0034116">
    <property type="term" value="P:positive regulation of heterotypic cell-cell adhesion"/>
    <property type="evidence" value="ECO:0007669"/>
    <property type="project" value="TreeGrafter"/>
</dbReference>
<dbReference type="PROSITE" id="PS00514">
    <property type="entry name" value="FIBRINOGEN_C_1"/>
    <property type="match status" value="1"/>
</dbReference>
<dbReference type="GeneID" id="119735918"/>
<comment type="subcellular location">
    <subcellularLocation>
        <location evidence="1">Secreted</location>
    </subcellularLocation>
</comment>
<dbReference type="InterPro" id="IPR002181">
    <property type="entry name" value="Fibrinogen_a/b/g_C_dom"/>
</dbReference>
<dbReference type="InterPro" id="IPR014716">
    <property type="entry name" value="Fibrinogen_a/b/g_C_1"/>
</dbReference>
<keyword evidence="3" id="KW-1015">Disulfide bond</keyword>
<dbReference type="GO" id="GO:0005201">
    <property type="term" value="F:extracellular matrix structural constituent"/>
    <property type="evidence" value="ECO:0007669"/>
    <property type="project" value="TreeGrafter"/>
</dbReference>
<protein>
    <recommendedName>
        <fullName evidence="5">Fibrinogen C-terminal domain-containing protein</fullName>
    </recommendedName>
</protein>
<dbReference type="PROSITE" id="PS51406">
    <property type="entry name" value="FIBRINOGEN_C_2"/>
    <property type="match status" value="1"/>
</dbReference>